<organism evidence="1 2">
    <name type="scientific">Roseofilum capinflatum BLCC-M114</name>
    <dbReference type="NCBI Taxonomy" id="3022440"/>
    <lineage>
        <taxon>Bacteria</taxon>
        <taxon>Bacillati</taxon>
        <taxon>Cyanobacteriota</taxon>
        <taxon>Cyanophyceae</taxon>
        <taxon>Desertifilales</taxon>
        <taxon>Desertifilaceae</taxon>
        <taxon>Roseofilum</taxon>
        <taxon>Roseofilum capinflatum</taxon>
    </lineage>
</organism>
<reference evidence="1 2" key="1">
    <citation type="submission" date="2023-01" db="EMBL/GenBank/DDBJ databases">
        <title>Novel diversity within Roseofilum (Cyanobacteria; Desertifilaceae) from marine benthic mats with descriptions of four novel species.</title>
        <authorList>
            <person name="Wang Y."/>
            <person name="Berthold D.E."/>
            <person name="Hu J."/>
            <person name="Lefler F.W."/>
            <person name="Laughinghouse H.D. IV."/>
        </authorList>
    </citation>
    <scope>NUCLEOTIDE SEQUENCE [LARGE SCALE GENOMIC DNA]</scope>
    <source>
        <strain evidence="1 2">BLCC-M114</strain>
    </source>
</reference>
<gene>
    <name evidence="1" type="ORF">PMG25_15290</name>
</gene>
<name>A0ABT7B8E6_9CYAN</name>
<dbReference type="EMBL" id="JAQOSO010000083">
    <property type="protein sequence ID" value="MDJ1175454.1"/>
    <property type="molecule type" value="Genomic_DNA"/>
</dbReference>
<keyword evidence="2" id="KW-1185">Reference proteome</keyword>
<protein>
    <submittedName>
        <fullName evidence="1">DUF2281 domain-containing protein</fullName>
    </submittedName>
</protein>
<comment type="caution">
    <text evidence="1">The sequence shown here is derived from an EMBL/GenBank/DDBJ whole genome shotgun (WGS) entry which is preliminary data.</text>
</comment>
<evidence type="ECO:0000313" key="1">
    <source>
        <dbReference type="EMBL" id="MDJ1175454.1"/>
    </source>
</evidence>
<proteinExistence type="predicted"/>
<accession>A0ABT7B8E6</accession>
<dbReference type="RefSeq" id="WP_283767760.1">
    <property type="nucleotide sequence ID" value="NZ_JAQOSO010000083.1"/>
</dbReference>
<sequence length="78" mass="9135">MLTLEMAIAKIRAFPPEQQHQVIEFIERLEGRSHQLPENTSPDPSLDKEQAFFELAGLWENKEITSESLRIQAWNRED</sequence>
<dbReference type="Proteomes" id="UP001235849">
    <property type="component" value="Unassembled WGS sequence"/>
</dbReference>
<evidence type="ECO:0000313" key="2">
    <source>
        <dbReference type="Proteomes" id="UP001235849"/>
    </source>
</evidence>